<protein>
    <submittedName>
        <fullName evidence="1">Uncharacterized protein</fullName>
    </submittedName>
</protein>
<proteinExistence type="predicted"/>
<gene>
    <name evidence="1" type="ORF">CW751_08105</name>
</gene>
<accession>A0A2I0R2B3</accession>
<dbReference type="AlphaFoldDB" id="A0A2I0R2B3"/>
<name>A0A2I0R2B3_9FLAO</name>
<evidence type="ECO:0000313" key="1">
    <source>
        <dbReference type="EMBL" id="PKR80724.1"/>
    </source>
</evidence>
<comment type="caution">
    <text evidence="1">The sequence shown here is derived from an EMBL/GenBank/DDBJ whole genome shotgun (WGS) entry which is preliminary data.</text>
</comment>
<evidence type="ECO:0000313" key="2">
    <source>
        <dbReference type="Proteomes" id="UP000236654"/>
    </source>
</evidence>
<reference evidence="1 2" key="1">
    <citation type="submission" date="2017-12" db="EMBL/GenBank/DDBJ databases">
        <title>The draft genome sequence of Brumimicrobium saltpan LHR20.</title>
        <authorList>
            <person name="Do Z.-J."/>
            <person name="Luo H.-R."/>
        </authorList>
    </citation>
    <scope>NUCLEOTIDE SEQUENCE [LARGE SCALE GENOMIC DNA]</scope>
    <source>
        <strain evidence="1 2">LHR20</strain>
    </source>
</reference>
<keyword evidence="2" id="KW-1185">Reference proteome</keyword>
<dbReference type="EMBL" id="PJNI01000008">
    <property type="protein sequence ID" value="PKR80724.1"/>
    <property type="molecule type" value="Genomic_DNA"/>
</dbReference>
<organism evidence="1 2">
    <name type="scientific">Brumimicrobium salinarum</name>
    <dbReference type="NCBI Taxonomy" id="2058658"/>
    <lineage>
        <taxon>Bacteria</taxon>
        <taxon>Pseudomonadati</taxon>
        <taxon>Bacteroidota</taxon>
        <taxon>Flavobacteriia</taxon>
        <taxon>Flavobacteriales</taxon>
        <taxon>Crocinitomicaceae</taxon>
        <taxon>Brumimicrobium</taxon>
    </lineage>
</organism>
<dbReference type="Proteomes" id="UP000236654">
    <property type="component" value="Unassembled WGS sequence"/>
</dbReference>
<sequence>MCEIEDITYDFIQSIIETSNSIVHSEFLNTGIKYIDLMVELVIDEKPVNKTIAIKVVSKKEIYKNNKILYYLEDAQLDYYVKNEMAVLYILEGYQDFGMLWFYEEVPKDKTIKFNVDNEFTLMSFEHNVVPYIINKKQTLKRLKSNLHEPEWNELKTFLMNRFDVLELVYPLIINNKTLDDLIDFCNVKTEIVINQQMNPSKFDSKGQGPKGIELGLNIFSWVYHTNEIIFITPDKYLLLKKQYQKLHGR</sequence>
<dbReference type="RefSeq" id="WP_101334506.1">
    <property type="nucleotide sequence ID" value="NZ_PJNI01000008.1"/>
</dbReference>